<name>A0ABQ1WVJ5_9FLAO</name>
<keyword evidence="1" id="KW-1133">Transmembrane helix</keyword>
<evidence type="ECO:0000313" key="3">
    <source>
        <dbReference type="Proteomes" id="UP000605733"/>
    </source>
</evidence>
<sequence>MRIVIFKKKKERIKDILIDHVYDFCNNEIVQKMEGGGNSLTYDDPVHLKDPETKVIAEYIKKSKDLKLYYTTRNDEFCEIITKPDYLHSTLIKKLLNSGFSKGKNLHKNVVKAQDFLVARSYFIKGNPIKSKVKLTEKGIKHYLDGKSFEDDYINRRNSNIAIVISLASILIAIIAILK</sequence>
<organism evidence="2 3">
    <name type="scientific">Christiangramia forsetii</name>
    <dbReference type="NCBI Taxonomy" id="411153"/>
    <lineage>
        <taxon>Bacteria</taxon>
        <taxon>Pseudomonadati</taxon>
        <taxon>Bacteroidota</taxon>
        <taxon>Flavobacteriia</taxon>
        <taxon>Flavobacteriales</taxon>
        <taxon>Flavobacteriaceae</taxon>
        <taxon>Christiangramia</taxon>
    </lineage>
</organism>
<accession>A0ABQ1WVJ5</accession>
<dbReference type="Proteomes" id="UP000605733">
    <property type="component" value="Unassembled WGS sequence"/>
</dbReference>
<keyword evidence="3" id="KW-1185">Reference proteome</keyword>
<protein>
    <recommendedName>
        <fullName evidence="4">LAGLIDADG homing endonuclease</fullName>
    </recommendedName>
</protein>
<dbReference type="EMBL" id="BMIX01000023">
    <property type="protein sequence ID" value="GGG46725.1"/>
    <property type="molecule type" value="Genomic_DNA"/>
</dbReference>
<feature type="transmembrane region" description="Helical" evidence="1">
    <location>
        <begin position="161"/>
        <end position="178"/>
    </location>
</feature>
<comment type="caution">
    <text evidence="2">The sequence shown here is derived from an EMBL/GenBank/DDBJ whole genome shotgun (WGS) entry which is preliminary data.</text>
</comment>
<gene>
    <name evidence="2" type="ORF">GCM10011532_33310</name>
</gene>
<reference evidence="3" key="1">
    <citation type="journal article" date="2019" name="Int. J. Syst. Evol. Microbiol.">
        <title>The Global Catalogue of Microorganisms (GCM) 10K type strain sequencing project: providing services to taxonomists for standard genome sequencing and annotation.</title>
        <authorList>
            <consortium name="The Broad Institute Genomics Platform"/>
            <consortium name="The Broad Institute Genome Sequencing Center for Infectious Disease"/>
            <person name="Wu L."/>
            <person name="Ma J."/>
        </authorList>
    </citation>
    <scope>NUCLEOTIDE SEQUENCE [LARGE SCALE GENOMIC DNA]</scope>
    <source>
        <strain evidence="3">CGMCC 1.15422</strain>
    </source>
</reference>
<keyword evidence="1" id="KW-0812">Transmembrane</keyword>
<proteinExistence type="predicted"/>
<evidence type="ECO:0000313" key="2">
    <source>
        <dbReference type="EMBL" id="GGG46725.1"/>
    </source>
</evidence>
<evidence type="ECO:0000256" key="1">
    <source>
        <dbReference type="SAM" id="Phobius"/>
    </source>
</evidence>
<evidence type="ECO:0008006" key="4">
    <source>
        <dbReference type="Google" id="ProtNLM"/>
    </source>
</evidence>
<keyword evidence="1" id="KW-0472">Membrane</keyword>